<keyword evidence="8 11" id="KW-0472">Membrane</keyword>
<evidence type="ECO:0000256" key="1">
    <source>
        <dbReference type="ARBA" id="ARBA00004141"/>
    </source>
</evidence>
<feature type="transmembrane region" description="Helical" evidence="11">
    <location>
        <begin position="228"/>
        <end position="258"/>
    </location>
</feature>
<keyword evidence="3" id="KW-0813">Transport</keyword>
<dbReference type="InterPro" id="IPR036259">
    <property type="entry name" value="MFS_trans_sf"/>
</dbReference>
<feature type="transmembrane region" description="Helical" evidence="11">
    <location>
        <begin position="122"/>
        <end position="143"/>
    </location>
</feature>
<dbReference type="EMBL" id="QKKF02004804">
    <property type="protein sequence ID" value="RZF47086.1"/>
    <property type="molecule type" value="Genomic_DNA"/>
</dbReference>
<name>A0A482XMG2_LAOST</name>
<comment type="caution">
    <text evidence="12">The sequence shown here is derived from an EMBL/GenBank/DDBJ whole genome shotgun (WGS) entry which is preliminary data.</text>
</comment>
<keyword evidence="5" id="KW-0571">Peptide transport</keyword>
<gene>
    <name evidence="12" type="ORF">LSTR_LSTR004486</name>
</gene>
<dbReference type="GO" id="GO:0006857">
    <property type="term" value="P:oligopeptide transport"/>
    <property type="evidence" value="ECO:0007669"/>
    <property type="project" value="InterPro"/>
</dbReference>
<feature type="transmembrane region" description="Helical" evidence="11">
    <location>
        <begin position="397"/>
        <end position="414"/>
    </location>
</feature>
<keyword evidence="7 11" id="KW-1133">Transmembrane helix</keyword>
<proteinExistence type="inferred from homology"/>
<dbReference type="Proteomes" id="UP000291343">
    <property type="component" value="Unassembled WGS sequence"/>
</dbReference>
<keyword evidence="13" id="KW-1185">Reference proteome</keyword>
<evidence type="ECO:0000256" key="9">
    <source>
        <dbReference type="ARBA" id="ARBA00078114"/>
    </source>
</evidence>
<evidence type="ECO:0000313" key="13">
    <source>
        <dbReference type="Proteomes" id="UP000291343"/>
    </source>
</evidence>
<feature type="region of interest" description="Disordered" evidence="10">
    <location>
        <begin position="724"/>
        <end position="765"/>
    </location>
</feature>
<evidence type="ECO:0000313" key="12">
    <source>
        <dbReference type="EMBL" id="RZF47086.1"/>
    </source>
</evidence>
<evidence type="ECO:0000256" key="11">
    <source>
        <dbReference type="SAM" id="Phobius"/>
    </source>
</evidence>
<dbReference type="SMR" id="A0A482XMG2"/>
<feature type="transmembrane region" description="Helical" evidence="11">
    <location>
        <begin position="149"/>
        <end position="169"/>
    </location>
</feature>
<dbReference type="AlphaFoldDB" id="A0A482XMG2"/>
<evidence type="ECO:0000256" key="7">
    <source>
        <dbReference type="ARBA" id="ARBA00022989"/>
    </source>
</evidence>
<dbReference type="OrthoDB" id="8904098at2759"/>
<evidence type="ECO:0000256" key="3">
    <source>
        <dbReference type="ARBA" id="ARBA00022448"/>
    </source>
</evidence>
<evidence type="ECO:0000256" key="10">
    <source>
        <dbReference type="SAM" id="MobiDB-lite"/>
    </source>
</evidence>
<keyword evidence="4 11" id="KW-0812">Transmembrane</keyword>
<feature type="compositionally biased region" description="Acidic residues" evidence="10">
    <location>
        <begin position="726"/>
        <end position="737"/>
    </location>
</feature>
<dbReference type="PANTHER" id="PTHR11654">
    <property type="entry name" value="OLIGOPEPTIDE TRANSPORTER-RELATED"/>
    <property type="match status" value="1"/>
</dbReference>
<keyword evidence="6" id="KW-0653">Protein transport</keyword>
<dbReference type="InParanoid" id="A0A482XMG2"/>
<dbReference type="InterPro" id="IPR000109">
    <property type="entry name" value="POT_fam"/>
</dbReference>
<feature type="transmembrane region" description="Helical" evidence="11">
    <location>
        <begin position="315"/>
        <end position="333"/>
    </location>
</feature>
<evidence type="ECO:0000256" key="5">
    <source>
        <dbReference type="ARBA" id="ARBA00022856"/>
    </source>
</evidence>
<dbReference type="CDD" id="cd17347">
    <property type="entry name" value="MFS_SLC15A1_2_like"/>
    <property type="match status" value="1"/>
</dbReference>
<dbReference type="GO" id="GO:0015031">
    <property type="term" value="P:protein transport"/>
    <property type="evidence" value="ECO:0007669"/>
    <property type="project" value="UniProtKB-KW"/>
</dbReference>
<organism evidence="12 13">
    <name type="scientific">Laodelphax striatellus</name>
    <name type="common">Small brown planthopper</name>
    <name type="synonym">Delphax striatella</name>
    <dbReference type="NCBI Taxonomy" id="195883"/>
    <lineage>
        <taxon>Eukaryota</taxon>
        <taxon>Metazoa</taxon>
        <taxon>Ecdysozoa</taxon>
        <taxon>Arthropoda</taxon>
        <taxon>Hexapoda</taxon>
        <taxon>Insecta</taxon>
        <taxon>Pterygota</taxon>
        <taxon>Neoptera</taxon>
        <taxon>Paraneoptera</taxon>
        <taxon>Hemiptera</taxon>
        <taxon>Auchenorrhyncha</taxon>
        <taxon>Fulgoroidea</taxon>
        <taxon>Delphacidae</taxon>
        <taxon>Criomorphinae</taxon>
        <taxon>Laodelphax</taxon>
    </lineage>
</organism>
<sequence>MDSKRSNVVSVSQGLLENRRQHARGYNTLAEEGTSQETIDVESPKRLKYPKSVFFIISNEFCERFSYYGMRTILALYLQNQLKYSETDSTLIYHSFVMLCYFFPLFGAILADSFLGKFKTIFYLSIVYAIGSITLSYSSTGLVPFPERYAALLGLFLVALGTGGIKPCVSSFGGDQFVLPQQQRQLEQFFSVFYFSINAGSVLSTFLTPELRQGVTCLGQDTCYPLAFGLHIISFLMTLETIFGENLNFLFLSVVFVAGKFMYKMKKPGTNVILDVTKCSLFALQKKLTSNEKKEHWLDHAKSKYNTRLVDDCKIVMSIILLFSPTILFWSLFEQQGTTWTFQATRMNGDLGGFTIKPDQMQVVNPVLIMIFIPIFEMVIYPVLAKLRIVRTSLQKLTVGGLLVAVSFVIAGLVETKIQPSYAILPQKGEAQLRLINGYDCDIRVKFPDNSTVPNQIVHNFDMLQLHSVKNITGTYSFDVTLAATGCPSFTNELKTIVVLSEMQSITYYLRDDNGKPNLTRVGQSFDVIKKSELGFSQLRVVYNSDISGELAFVKDSKSVFKFDLKSGTSYVDTKNVKNGRYTMKLNDKELTGDVDIGFAGVYTLMVEKSSNSSLITRLYTTTSPNTVHILWQLPQILVLTAAEIMFSITGLEFSYSQAPKSMKSVMSSLWLLTDALGNALVVVFEEFLRLDSQVKQFFLFAGLMVFVMLVFALLAMRYEYVKPQDEEEEEEEEGIREEEGGDRREKETTDKTRSQINPAFDQTE</sequence>
<comment type="subcellular location">
    <subcellularLocation>
        <location evidence="1">Membrane</location>
        <topology evidence="1">Multi-pass membrane protein</topology>
    </subcellularLocation>
</comment>
<feature type="transmembrane region" description="Helical" evidence="11">
    <location>
        <begin position="367"/>
        <end position="385"/>
    </location>
</feature>
<evidence type="ECO:0000256" key="4">
    <source>
        <dbReference type="ARBA" id="ARBA00022692"/>
    </source>
</evidence>
<feature type="compositionally biased region" description="Polar residues" evidence="10">
    <location>
        <begin position="755"/>
        <end position="765"/>
    </location>
</feature>
<feature type="compositionally biased region" description="Basic and acidic residues" evidence="10">
    <location>
        <begin position="738"/>
        <end position="754"/>
    </location>
</feature>
<reference evidence="12 13" key="1">
    <citation type="journal article" date="2017" name="Gigascience">
        <title>Genome sequence of the small brown planthopper, Laodelphax striatellus.</title>
        <authorList>
            <person name="Zhu J."/>
            <person name="Jiang F."/>
            <person name="Wang X."/>
            <person name="Yang P."/>
            <person name="Bao Y."/>
            <person name="Zhao W."/>
            <person name="Wang W."/>
            <person name="Lu H."/>
            <person name="Wang Q."/>
            <person name="Cui N."/>
            <person name="Li J."/>
            <person name="Chen X."/>
            <person name="Luo L."/>
            <person name="Yu J."/>
            <person name="Kang L."/>
            <person name="Cui F."/>
        </authorList>
    </citation>
    <scope>NUCLEOTIDE SEQUENCE [LARGE SCALE GENOMIC DNA]</scope>
    <source>
        <strain evidence="12">Lst14</strain>
    </source>
</reference>
<comment type="similarity">
    <text evidence="2">Belongs to the major facilitator superfamily. Proton-dependent oligopeptide transporter (POT/PTR) (TC 2.A.17) family.</text>
</comment>
<protein>
    <recommendedName>
        <fullName evidence="9">Oligopeptide transporter 1</fullName>
    </recommendedName>
</protein>
<evidence type="ECO:0000256" key="8">
    <source>
        <dbReference type="ARBA" id="ARBA00023136"/>
    </source>
</evidence>
<dbReference type="InterPro" id="IPR018456">
    <property type="entry name" value="PTR2_symporter_CS"/>
</dbReference>
<feature type="transmembrane region" description="Helical" evidence="11">
    <location>
        <begin position="91"/>
        <end position="110"/>
    </location>
</feature>
<dbReference type="GO" id="GO:0016020">
    <property type="term" value="C:membrane"/>
    <property type="evidence" value="ECO:0007669"/>
    <property type="project" value="UniProtKB-SubCell"/>
</dbReference>
<dbReference type="Gene3D" id="1.20.1250.20">
    <property type="entry name" value="MFS general substrate transporter like domains"/>
    <property type="match status" value="2"/>
</dbReference>
<dbReference type="Pfam" id="PF00854">
    <property type="entry name" value="PTR2"/>
    <property type="match status" value="2"/>
</dbReference>
<feature type="transmembrane region" description="Helical" evidence="11">
    <location>
        <begin position="697"/>
        <end position="717"/>
    </location>
</feature>
<dbReference type="FunFam" id="1.20.1250.20:FF:000049">
    <property type="entry name" value="Solute carrier family 15 member 2"/>
    <property type="match status" value="1"/>
</dbReference>
<accession>A0A482XMG2</accession>
<dbReference type="GO" id="GO:0022857">
    <property type="term" value="F:transmembrane transporter activity"/>
    <property type="evidence" value="ECO:0007669"/>
    <property type="project" value="InterPro"/>
</dbReference>
<evidence type="ECO:0000256" key="6">
    <source>
        <dbReference type="ARBA" id="ARBA00022927"/>
    </source>
</evidence>
<evidence type="ECO:0000256" key="2">
    <source>
        <dbReference type="ARBA" id="ARBA00005982"/>
    </source>
</evidence>
<dbReference type="PROSITE" id="PS01022">
    <property type="entry name" value="PTR2_1"/>
    <property type="match status" value="1"/>
</dbReference>
<dbReference type="SUPFAM" id="SSF103473">
    <property type="entry name" value="MFS general substrate transporter"/>
    <property type="match status" value="2"/>
</dbReference>